<keyword evidence="9" id="KW-0648">Protein biosynthesis</keyword>
<dbReference type="InterPro" id="IPR045864">
    <property type="entry name" value="aa-tRNA-synth_II/BPL/LPL"/>
</dbReference>
<dbReference type="PROSITE" id="PS50862">
    <property type="entry name" value="AA_TRNA_LIGASE_II"/>
    <property type="match status" value="1"/>
</dbReference>
<dbReference type="InterPro" id="IPR050062">
    <property type="entry name" value="Pro-tRNA_synthetase"/>
</dbReference>
<evidence type="ECO:0000256" key="8">
    <source>
        <dbReference type="ARBA" id="ARBA00022840"/>
    </source>
</evidence>
<dbReference type="RefSeq" id="XP_047755167.1">
    <property type="nucleotide sequence ID" value="XM_047901007.1"/>
</dbReference>
<dbReference type="Gene3D" id="3.30.930.10">
    <property type="entry name" value="Bira Bifunctional Protein, Domain 2"/>
    <property type="match status" value="2"/>
</dbReference>
<keyword evidence="8" id="KW-0067">ATP-binding</keyword>
<dbReference type="InterPro" id="IPR006195">
    <property type="entry name" value="aa-tRNA-synth_II"/>
</dbReference>
<dbReference type="Gene3D" id="3.40.50.800">
    <property type="entry name" value="Anticodon-binding domain"/>
    <property type="match status" value="1"/>
</dbReference>
<evidence type="ECO:0000256" key="4">
    <source>
        <dbReference type="ARBA" id="ARBA00012831"/>
    </source>
</evidence>
<evidence type="ECO:0000313" key="14">
    <source>
        <dbReference type="EMBL" id="UJO10801.1"/>
    </source>
</evidence>
<evidence type="ECO:0000259" key="13">
    <source>
        <dbReference type="PROSITE" id="PS50862"/>
    </source>
</evidence>
<dbReference type="GO" id="GO:0004827">
    <property type="term" value="F:proline-tRNA ligase activity"/>
    <property type="evidence" value="ECO:0007669"/>
    <property type="project" value="UniProtKB-EC"/>
</dbReference>
<reference evidence="14" key="1">
    <citation type="submission" date="2021-12" db="EMBL/GenBank/DDBJ databases">
        <authorList>
            <person name="Zaccaron A."/>
            <person name="Stergiopoulos I."/>
        </authorList>
    </citation>
    <scope>NUCLEOTIDE SEQUENCE</scope>
    <source>
        <strain evidence="14">Race5_Kim</strain>
    </source>
</reference>
<evidence type="ECO:0000256" key="6">
    <source>
        <dbReference type="ARBA" id="ARBA00022598"/>
    </source>
</evidence>
<dbReference type="InterPro" id="IPR002316">
    <property type="entry name" value="Pro-tRNA-ligase_IIa"/>
</dbReference>
<comment type="subcellular location">
    <subcellularLocation>
        <location evidence="1">Cytoplasm</location>
    </subcellularLocation>
</comment>
<dbReference type="FunFam" id="3.30.930.10:FF:000066">
    <property type="entry name" value="Proline--tRNA ligase"/>
    <property type="match status" value="1"/>
</dbReference>
<keyword evidence="10" id="KW-0030">Aminoacyl-tRNA synthetase</keyword>
<gene>
    <name evidence="14" type="ORF">CLAFUR5_01859</name>
</gene>
<dbReference type="PRINTS" id="PR01046">
    <property type="entry name" value="TRNASYNTHPRO"/>
</dbReference>
<comment type="similarity">
    <text evidence="2">Belongs to the class-II aminoacyl-tRNA synthetase family.</text>
</comment>
<evidence type="ECO:0000256" key="10">
    <source>
        <dbReference type="ARBA" id="ARBA00023146"/>
    </source>
</evidence>
<evidence type="ECO:0000256" key="12">
    <source>
        <dbReference type="ARBA" id="ARBA00047671"/>
    </source>
</evidence>
<proteinExistence type="inferred from homology"/>
<evidence type="ECO:0000256" key="11">
    <source>
        <dbReference type="ARBA" id="ARBA00029731"/>
    </source>
</evidence>
<name>A0A9Q8P2K3_PASFU</name>
<organism evidence="14 15">
    <name type="scientific">Passalora fulva</name>
    <name type="common">Tomato leaf mold</name>
    <name type="synonym">Cladosporium fulvum</name>
    <dbReference type="NCBI Taxonomy" id="5499"/>
    <lineage>
        <taxon>Eukaryota</taxon>
        <taxon>Fungi</taxon>
        <taxon>Dikarya</taxon>
        <taxon>Ascomycota</taxon>
        <taxon>Pezizomycotina</taxon>
        <taxon>Dothideomycetes</taxon>
        <taxon>Dothideomycetidae</taxon>
        <taxon>Mycosphaerellales</taxon>
        <taxon>Mycosphaerellaceae</taxon>
        <taxon>Fulvia</taxon>
    </lineage>
</organism>
<dbReference type="EC" id="6.1.1.15" evidence="4"/>
<dbReference type="SUPFAM" id="SSF55681">
    <property type="entry name" value="Class II aaRS and biotin synthetases"/>
    <property type="match status" value="1"/>
</dbReference>
<dbReference type="PANTHER" id="PTHR42753:SF2">
    <property type="entry name" value="PROLINE--TRNA LIGASE"/>
    <property type="match status" value="1"/>
</dbReference>
<dbReference type="InterPro" id="IPR004154">
    <property type="entry name" value="Anticodon-bd"/>
</dbReference>
<dbReference type="InterPro" id="IPR002314">
    <property type="entry name" value="aa-tRNA-synt_IIb"/>
</dbReference>
<reference evidence="14" key="2">
    <citation type="journal article" date="2022" name="Microb. Genom.">
        <title>A chromosome-scale genome assembly of the tomato pathogen Cladosporium fulvum reveals a compartmentalized genome architecture and the presence of a dispensable chromosome.</title>
        <authorList>
            <person name="Zaccaron A.Z."/>
            <person name="Chen L.H."/>
            <person name="Samaras A."/>
            <person name="Stergiopoulos I."/>
        </authorList>
    </citation>
    <scope>NUCLEOTIDE SEQUENCE</scope>
    <source>
        <strain evidence="14">Race5_Kim</strain>
    </source>
</reference>
<dbReference type="OMA" id="NCDYAAN"/>
<dbReference type="InterPro" id="IPR036621">
    <property type="entry name" value="Anticodon-bd_dom_sf"/>
</dbReference>
<dbReference type="Proteomes" id="UP000756132">
    <property type="component" value="Chromosome 1"/>
</dbReference>
<dbReference type="Pfam" id="PF03129">
    <property type="entry name" value="HGTP_anticodon"/>
    <property type="match status" value="1"/>
</dbReference>
<evidence type="ECO:0000313" key="15">
    <source>
        <dbReference type="Proteomes" id="UP000756132"/>
    </source>
</evidence>
<dbReference type="GO" id="GO:0005739">
    <property type="term" value="C:mitochondrion"/>
    <property type="evidence" value="ECO:0007669"/>
    <property type="project" value="TreeGrafter"/>
</dbReference>
<keyword evidence="15" id="KW-1185">Reference proteome</keyword>
<dbReference type="PANTHER" id="PTHR42753">
    <property type="entry name" value="MITOCHONDRIAL RIBOSOME PROTEIN L39/PROLYL-TRNA LIGASE FAMILY MEMBER"/>
    <property type="match status" value="1"/>
</dbReference>
<dbReference type="AlphaFoldDB" id="A0A9Q8P2K3"/>
<protein>
    <recommendedName>
        <fullName evidence="4">proline--tRNA ligase</fullName>
        <ecNumber evidence="4">6.1.1.15</ecNumber>
    </recommendedName>
    <alternativeName>
        <fullName evidence="11">Prolyl-tRNA synthetase</fullName>
    </alternativeName>
</protein>
<dbReference type="KEGG" id="ffu:CLAFUR5_01859"/>
<dbReference type="NCBIfam" id="TIGR00409">
    <property type="entry name" value="proS_fam_II"/>
    <property type="match status" value="1"/>
</dbReference>
<dbReference type="GeneID" id="71981737"/>
<dbReference type="GO" id="GO:0006433">
    <property type="term" value="P:prolyl-tRNA aminoacylation"/>
    <property type="evidence" value="ECO:0007669"/>
    <property type="project" value="InterPro"/>
</dbReference>
<evidence type="ECO:0000256" key="9">
    <source>
        <dbReference type="ARBA" id="ARBA00022917"/>
    </source>
</evidence>
<feature type="domain" description="Aminoacyl-transfer RNA synthetases class-II family profile" evidence="13">
    <location>
        <begin position="84"/>
        <end position="505"/>
    </location>
</feature>
<evidence type="ECO:0000256" key="1">
    <source>
        <dbReference type="ARBA" id="ARBA00004496"/>
    </source>
</evidence>
<accession>A0A9Q8P2K3</accession>
<dbReference type="OrthoDB" id="10267474at2759"/>
<evidence type="ECO:0000256" key="7">
    <source>
        <dbReference type="ARBA" id="ARBA00022741"/>
    </source>
</evidence>
<keyword evidence="7" id="KW-0547">Nucleotide-binding</keyword>
<keyword evidence="5" id="KW-0963">Cytoplasm</keyword>
<evidence type="ECO:0000256" key="3">
    <source>
        <dbReference type="ARBA" id="ARBA00011738"/>
    </source>
</evidence>
<comment type="subunit">
    <text evidence="3">Homodimer.</text>
</comment>
<dbReference type="Pfam" id="PF00587">
    <property type="entry name" value="tRNA-synt_2b"/>
    <property type="match status" value="1"/>
</dbReference>
<evidence type="ECO:0000256" key="5">
    <source>
        <dbReference type="ARBA" id="ARBA00022490"/>
    </source>
</evidence>
<comment type="catalytic activity">
    <reaction evidence="12">
        <text>tRNA(Pro) + L-proline + ATP = L-prolyl-tRNA(Pro) + AMP + diphosphate</text>
        <dbReference type="Rhea" id="RHEA:14305"/>
        <dbReference type="Rhea" id="RHEA-COMP:9700"/>
        <dbReference type="Rhea" id="RHEA-COMP:9702"/>
        <dbReference type="ChEBI" id="CHEBI:30616"/>
        <dbReference type="ChEBI" id="CHEBI:33019"/>
        <dbReference type="ChEBI" id="CHEBI:60039"/>
        <dbReference type="ChEBI" id="CHEBI:78442"/>
        <dbReference type="ChEBI" id="CHEBI:78532"/>
        <dbReference type="ChEBI" id="CHEBI:456215"/>
        <dbReference type="EC" id="6.1.1.15"/>
    </reaction>
</comment>
<evidence type="ECO:0000256" key="2">
    <source>
        <dbReference type="ARBA" id="ARBA00008226"/>
    </source>
</evidence>
<sequence>MSVQHGLKTLWCGNAASSFVRSIHAQRRALHHDGRNRLSNFWTPTQTRTANTADNAAEDGHDLLVRAGFLRQAHSGIFHLLPLGLRVQDKIEKLIDKHMQRIGASKVSLSSLSSQHLWEKSGRLDGRNKELFQLKDRKDAKYLLAPTHEEEITTIVKNAVHSYKDLPLRLYQISRKYRDEARPRQGLLRGREFIMKDLYTFDVTDAQAMSTYEEVRAAYKAFLDDLNLPYLVANADSGNMGGSHSHEYHFASARGEDTIITCQTCDFSVNEELYFPAHRPAQTEDVETAPTADARQPADDVPYQIWYGQVSESLNTTDDASQETSLDTSGSAPQLKTLVQVFLPNGPYEINLHAMKKLVPSIDTTETVRPEELFGRLEESKTLNDPAEWLVFRDPRVPVAAIINTVEHWTRHGQNRQISQTAHSAIPDIDVSPFTLTNAARDDLCPQCGTEGSLTFSRAVEIGHTFHLGKRYSTPLEAVVQDENNQQVEIAMGCHGIGVSRLLGASASLLADSKGLNWPIAIAPFSVLVVAAGGVSSTEVGALYDEVDASLSSNRIDAIIDDRDRPMGWKLNDADLIGYPFIIVLGKAWKQRRAVELQCRRLGIKEEVPADQLVERILQYSSKL</sequence>
<dbReference type="EMBL" id="CP090163">
    <property type="protein sequence ID" value="UJO10801.1"/>
    <property type="molecule type" value="Genomic_DNA"/>
</dbReference>
<dbReference type="SUPFAM" id="SSF52954">
    <property type="entry name" value="Class II aaRS ABD-related"/>
    <property type="match status" value="1"/>
</dbReference>
<keyword evidence="6 14" id="KW-0436">Ligase</keyword>
<dbReference type="InterPro" id="IPR004500">
    <property type="entry name" value="Pro-tRNA-synth_IIa_bac-type"/>
</dbReference>
<dbReference type="GO" id="GO:0005524">
    <property type="term" value="F:ATP binding"/>
    <property type="evidence" value="ECO:0007669"/>
    <property type="project" value="UniProtKB-KW"/>
</dbReference>